<comment type="caution">
    <text evidence="1">The sequence shown here is derived from an EMBL/GenBank/DDBJ whole genome shotgun (WGS) entry which is preliminary data.</text>
</comment>
<organism evidence="1 2">
    <name type="scientific">Flavobacterium hydrocarbonoxydans</name>
    <dbReference type="NCBI Taxonomy" id="2683249"/>
    <lineage>
        <taxon>Bacteria</taxon>
        <taxon>Pseudomonadati</taxon>
        <taxon>Bacteroidota</taxon>
        <taxon>Flavobacteriia</taxon>
        <taxon>Flavobacteriales</taxon>
        <taxon>Flavobacteriaceae</taxon>
        <taxon>Flavobacterium</taxon>
    </lineage>
</organism>
<evidence type="ECO:0000313" key="1">
    <source>
        <dbReference type="EMBL" id="MWB94135.1"/>
    </source>
</evidence>
<dbReference type="EMBL" id="WSTB01000003">
    <property type="protein sequence ID" value="MWB94135.1"/>
    <property type="molecule type" value="Genomic_DNA"/>
</dbReference>
<evidence type="ECO:0000313" key="2">
    <source>
        <dbReference type="Proteomes" id="UP000471501"/>
    </source>
</evidence>
<proteinExistence type="predicted"/>
<accession>A0A6I4NNK5</accession>
<evidence type="ECO:0008006" key="3">
    <source>
        <dbReference type="Google" id="ProtNLM"/>
    </source>
</evidence>
<sequence>MSKYDFQLATEMLVTWKNSFDDYLKSNAALNPKHLIAADTAIGQIITKIHEENNTDSNIKNLNFQYLKMIQIANDIHHLKSINDETLPDWLEDELETVFLKIKDLLASLEKTLN</sequence>
<name>A0A6I4NNK5_9FLAO</name>
<keyword evidence="2" id="KW-1185">Reference proteome</keyword>
<reference evidence="1 2" key="1">
    <citation type="submission" date="2019-12" db="EMBL/GenBank/DDBJ databases">
        <authorList>
            <person name="Kim Y.S."/>
        </authorList>
    </citation>
    <scope>NUCLEOTIDE SEQUENCE [LARGE SCALE GENOMIC DNA]</scope>
    <source>
        <strain evidence="1 2">GA093</strain>
    </source>
</reference>
<gene>
    <name evidence="1" type="ORF">GON26_07150</name>
</gene>
<dbReference type="Proteomes" id="UP000471501">
    <property type="component" value="Unassembled WGS sequence"/>
</dbReference>
<dbReference type="RefSeq" id="WP_160374054.1">
    <property type="nucleotide sequence ID" value="NZ_WSTB01000003.1"/>
</dbReference>
<dbReference type="AlphaFoldDB" id="A0A6I4NNK5"/>
<protein>
    <recommendedName>
        <fullName evidence="3">Four helix bundle protein</fullName>
    </recommendedName>
</protein>